<organism evidence="6 7">
    <name type="scientific">Burkholderia vietnamiensis</name>
    <dbReference type="NCBI Taxonomy" id="60552"/>
    <lineage>
        <taxon>Bacteria</taxon>
        <taxon>Pseudomonadati</taxon>
        <taxon>Pseudomonadota</taxon>
        <taxon>Betaproteobacteria</taxon>
        <taxon>Burkholderiales</taxon>
        <taxon>Burkholderiaceae</taxon>
        <taxon>Burkholderia</taxon>
        <taxon>Burkholderia cepacia complex</taxon>
    </lineage>
</organism>
<keyword evidence="4" id="KW-0560">Oxidoreductase</keyword>
<dbReference type="RefSeq" id="WP_046425888.1">
    <property type="nucleotide sequence ID" value="NZ_CADFFO010000007.1"/>
</dbReference>
<feature type="domain" description="Pyridoxamine 5'-phosphate oxidase Alr4036 family FMN-binding" evidence="5">
    <location>
        <begin position="26"/>
        <end position="104"/>
    </location>
</feature>
<evidence type="ECO:0000256" key="3">
    <source>
        <dbReference type="ARBA" id="ARBA00022643"/>
    </source>
</evidence>
<dbReference type="PANTHER" id="PTHR10851">
    <property type="entry name" value="PYRIDOXINE-5-PHOSPHATE OXIDASE"/>
    <property type="match status" value="1"/>
</dbReference>
<dbReference type="InterPro" id="IPR000659">
    <property type="entry name" value="Pyridox_Oxase"/>
</dbReference>
<sequence>MSVPAADSLAHVYDRLWSCLESGVGPQRSPFTMVQAATLGVDGAPKVRTIVLRQASRAEQRLSFHTDARSDKVAELRRDPRIAIVAADLDALVQIRVEGRASICDDDARRRAIWASSRPHTLLLYRAPLRPGTPIDAPGHAHVAPAPDTASAADGYANFCVLDVAVTRIDWLDLARSGHRRALFELHADGYDGRWVAP</sequence>
<dbReference type="SUPFAM" id="SSF50475">
    <property type="entry name" value="FMN-binding split barrel"/>
    <property type="match status" value="1"/>
</dbReference>
<dbReference type="PANTHER" id="PTHR10851:SF3">
    <property type="entry name" value="PYRIDOXINE_PYRIDOXAMINE 5'-PHOSPHATE OXIDASE 2"/>
    <property type="match status" value="1"/>
</dbReference>
<dbReference type="GO" id="GO:0008615">
    <property type="term" value="P:pyridoxine biosynthetic process"/>
    <property type="evidence" value="ECO:0007669"/>
    <property type="project" value="InterPro"/>
</dbReference>
<dbReference type="Pfam" id="PF12766">
    <property type="entry name" value="Pyridox_oxase_2"/>
    <property type="match status" value="1"/>
</dbReference>
<evidence type="ECO:0000256" key="2">
    <source>
        <dbReference type="ARBA" id="ARBA00022630"/>
    </source>
</evidence>
<dbReference type="AlphaFoldDB" id="A0AA45B9T4"/>
<keyword evidence="2" id="KW-0285">Flavoprotein</keyword>
<evidence type="ECO:0000313" key="7">
    <source>
        <dbReference type="Proteomes" id="UP000237632"/>
    </source>
</evidence>
<protein>
    <submittedName>
        <fullName evidence="6">Pyridoxamine 5'-phosphate oxidase</fullName>
    </submittedName>
</protein>
<dbReference type="GO" id="GO:0004733">
    <property type="term" value="F:pyridoxamine phosphate oxidase activity"/>
    <property type="evidence" value="ECO:0007669"/>
    <property type="project" value="InterPro"/>
</dbReference>
<gene>
    <name evidence="6" type="ORF">C6T65_28135</name>
</gene>
<dbReference type="InterPro" id="IPR024624">
    <property type="entry name" value="Pyridox_Oxase_Alr4036_FMN-bd"/>
</dbReference>
<proteinExistence type="predicted"/>
<dbReference type="InterPro" id="IPR012349">
    <property type="entry name" value="Split_barrel_FMN-bd"/>
</dbReference>
<evidence type="ECO:0000313" key="6">
    <source>
        <dbReference type="EMBL" id="PRH39104.1"/>
    </source>
</evidence>
<evidence type="ECO:0000256" key="1">
    <source>
        <dbReference type="ARBA" id="ARBA00001917"/>
    </source>
</evidence>
<dbReference type="Gene3D" id="2.30.110.10">
    <property type="entry name" value="Electron Transport, Fmn-binding Protein, Chain A"/>
    <property type="match status" value="1"/>
</dbReference>
<evidence type="ECO:0000259" key="5">
    <source>
        <dbReference type="Pfam" id="PF12766"/>
    </source>
</evidence>
<keyword evidence="3" id="KW-0288">FMN</keyword>
<dbReference type="EMBL" id="PVHK01000210">
    <property type="protein sequence ID" value="PRH39104.1"/>
    <property type="molecule type" value="Genomic_DNA"/>
</dbReference>
<comment type="caution">
    <text evidence="6">The sequence shown here is derived from an EMBL/GenBank/DDBJ whole genome shotgun (WGS) entry which is preliminary data.</text>
</comment>
<accession>A0AA45B9T4</accession>
<dbReference type="GO" id="GO:0010181">
    <property type="term" value="F:FMN binding"/>
    <property type="evidence" value="ECO:0007669"/>
    <property type="project" value="InterPro"/>
</dbReference>
<reference evidence="6 7" key="1">
    <citation type="submission" date="2018-03" db="EMBL/GenBank/DDBJ databases">
        <authorList>
            <person name="Nguyen K."/>
            <person name="Fouts D."/>
            <person name="Sutton G."/>
        </authorList>
    </citation>
    <scope>NUCLEOTIDE SEQUENCE [LARGE SCALE GENOMIC DNA]</scope>
    <source>
        <strain evidence="6 7">AU3578</strain>
    </source>
</reference>
<comment type="cofactor">
    <cofactor evidence="1">
        <name>FMN</name>
        <dbReference type="ChEBI" id="CHEBI:58210"/>
    </cofactor>
</comment>
<name>A0AA45B9T4_BURVI</name>
<evidence type="ECO:0000256" key="4">
    <source>
        <dbReference type="ARBA" id="ARBA00023002"/>
    </source>
</evidence>
<dbReference type="Proteomes" id="UP000237632">
    <property type="component" value="Unassembled WGS sequence"/>
</dbReference>